<sequence>MDLVAKHFFNLCESRHCSSRLGLQ</sequence>
<organism evidence="1">
    <name type="scientific">Rhizophora mucronata</name>
    <name type="common">Asiatic mangrove</name>
    <dbReference type="NCBI Taxonomy" id="61149"/>
    <lineage>
        <taxon>Eukaryota</taxon>
        <taxon>Viridiplantae</taxon>
        <taxon>Streptophyta</taxon>
        <taxon>Embryophyta</taxon>
        <taxon>Tracheophyta</taxon>
        <taxon>Spermatophyta</taxon>
        <taxon>Magnoliopsida</taxon>
        <taxon>eudicotyledons</taxon>
        <taxon>Gunneridae</taxon>
        <taxon>Pentapetalae</taxon>
        <taxon>rosids</taxon>
        <taxon>fabids</taxon>
        <taxon>Malpighiales</taxon>
        <taxon>Rhizophoraceae</taxon>
        <taxon>Rhizophora</taxon>
    </lineage>
</organism>
<reference evidence="1" key="1">
    <citation type="submission" date="2018-02" db="EMBL/GenBank/DDBJ databases">
        <title>Rhizophora mucronata_Transcriptome.</title>
        <authorList>
            <person name="Meera S.P."/>
            <person name="Sreeshan A."/>
            <person name="Augustine A."/>
        </authorList>
    </citation>
    <scope>NUCLEOTIDE SEQUENCE</scope>
    <source>
        <tissue evidence="1">Leaf</tissue>
    </source>
</reference>
<proteinExistence type="predicted"/>
<dbReference type="EMBL" id="GGEC01092083">
    <property type="protein sequence ID" value="MBX72567.1"/>
    <property type="molecule type" value="Transcribed_RNA"/>
</dbReference>
<protein>
    <submittedName>
        <fullName evidence="1">Uncharacterized protein</fullName>
    </submittedName>
</protein>
<accession>A0A2P2R043</accession>
<evidence type="ECO:0000313" key="1">
    <source>
        <dbReference type="EMBL" id="MBX72567.1"/>
    </source>
</evidence>
<name>A0A2P2R043_RHIMU</name>
<dbReference type="AlphaFoldDB" id="A0A2P2R043"/>